<keyword evidence="2 4" id="KW-0808">Transferase</keyword>
<dbReference type="PANTHER" id="PTHR30456:SF0">
    <property type="entry name" value="PYRIDOXINE 5'-PHOSPHATE SYNTHASE"/>
    <property type="match status" value="1"/>
</dbReference>
<dbReference type="InterPro" id="IPR013785">
    <property type="entry name" value="Aldolase_TIM"/>
</dbReference>
<dbReference type="SUPFAM" id="SSF63892">
    <property type="entry name" value="Pyridoxine 5'-phosphate synthase"/>
    <property type="match status" value="1"/>
</dbReference>
<dbReference type="PANTHER" id="PTHR30456">
    <property type="entry name" value="PYRIDOXINE 5'-PHOSPHATE SYNTHASE"/>
    <property type="match status" value="1"/>
</dbReference>
<evidence type="ECO:0000313" key="6">
    <source>
        <dbReference type="EMBL" id="SEQ60095.1"/>
    </source>
</evidence>
<dbReference type="STRING" id="489703.SAMN04488038_108119"/>
<comment type="subcellular location">
    <subcellularLocation>
        <location evidence="4">Cytoplasm</location>
    </subcellularLocation>
</comment>
<evidence type="ECO:0000256" key="1">
    <source>
        <dbReference type="ARBA" id="ARBA00022490"/>
    </source>
</evidence>
<dbReference type="Pfam" id="PF03740">
    <property type="entry name" value="PdxJ"/>
    <property type="match status" value="1"/>
</dbReference>
<feature type="site" description="Transition state stabilizer" evidence="4">
    <location>
        <position position="159"/>
    </location>
</feature>
<dbReference type="EMBL" id="FOFS01000008">
    <property type="protein sequence ID" value="SEQ60095.1"/>
    <property type="molecule type" value="Genomic_DNA"/>
</dbReference>
<proteinExistence type="inferred from homology"/>
<protein>
    <recommendedName>
        <fullName evidence="4 5">Pyridoxine 5'-phosphate synthase</fullName>
        <shortName evidence="4">PNP synthase</shortName>
        <ecNumber evidence="4 5">2.6.99.2</ecNumber>
    </recommendedName>
</protein>
<dbReference type="InterPro" id="IPR004569">
    <property type="entry name" value="PyrdxlP_synth_PdxJ"/>
</dbReference>
<comment type="pathway">
    <text evidence="4">Cofactor biosynthesis; pyridoxine 5'-phosphate biosynthesis; pyridoxine 5'-phosphate from D-erythrose 4-phosphate: step 5/5.</text>
</comment>
<dbReference type="UniPathway" id="UPA00244">
    <property type="reaction ID" value="UER00313"/>
</dbReference>
<dbReference type="InterPro" id="IPR036130">
    <property type="entry name" value="Pyridoxine-5'_phos_synth"/>
</dbReference>
<dbReference type="AlphaFoldDB" id="A0A1H9HCN7"/>
<feature type="binding site" evidence="4">
    <location>
        <position position="26"/>
    </location>
    <ligand>
        <name>3-amino-2-oxopropyl phosphate</name>
        <dbReference type="ChEBI" id="CHEBI:57279"/>
    </ligand>
</feature>
<accession>A0A1H9HCN7</accession>
<feature type="binding site" evidence="4">
    <location>
        <position position="108"/>
    </location>
    <ligand>
        <name>1-deoxy-D-xylulose 5-phosphate</name>
        <dbReference type="ChEBI" id="CHEBI:57792"/>
    </ligand>
</feature>
<comment type="similarity">
    <text evidence="4">Belongs to the PNP synthase family.</text>
</comment>
<dbReference type="OrthoDB" id="9806590at2"/>
<comment type="subunit">
    <text evidence="4">Homooctamer; tetramer of dimers.</text>
</comment>
<feature type="binding site" evidence="4">
    <location>
        <position position="199"/>
    </location>
    <ligand>
        <name>3-amino-2-oxopropyl phosphate</name>
        <dbReference type="ChEBI" id="CHEBI:57279"/>
    </ligand>
</feature>
<evidence type="ECO:0000313" key="7">
    <source>
        <dbReference type="Proteomes" id="UP000199233"/>
    </source>
</evidence>
<dbReference type="NCBIfam" id="NF003624">
    <property type="entry name" value="PRK05265.1-2"/>
    <property type="match status" value="1"/>
</dbReference>
<dbReference type="NCBIfam" id="NF003627">
    <property type="entry name" value="PRK05265.1-5"/>
    <property type="match status" value="1"/>
</dbReference>
<feature type="binding site" evidence="4">
    <location>
        <begin position="17"/>
        <end position="18"/>
    </location>
    <ligand>
        <name>1-deoxy-D-xylulose 5-phosphate</name>
        <dbReference type="ChEBI" id="CHEBI:57792"/>
    </ligand>
</feature>
<feature type="active site" description="Proton acceptor" evidence="4">
    <location>
        <position position="51"/>
    </location>
</feature>
<keyword evidence="3 4" id="KW-0664">Pyridoxine biosynthesis</keyword>
<reference evidence="6 7" key="1">
    <citation type="submission" date="2016-10" db="EMBL/GenBank/DDBJ databases">
        <authorList>
            <person name="de Groot N.N."/>
        </authorList>
    </citation>
    <scope>NUCLEOTIDE SEQUENCE [LARGE SCALE GENOMIC DNA]</scope>
    <source>
        <strain evidence="6 7">DSM 25927</strain>
    </source>
</reference>
<organism evidence="6 7">
    <name type="scientific">Solimonas aquatica</name>
    <dbReference type="NCBI Taxonomy" id="489703"/>
    <lineage>
        <taxon>Bacteria</taxon>
        <taxon>Pseudomonadati</taxon>
        <taxon>Pseudomonadota</taxon>
        <taxon>Gammaproteobacteria</taxon>
        <taxon>Nevskiales</taxon>
        <taxon>Nevskiaceae</taxon>
        <taxon>Solimonas</taxon>
    </lineage>
</organism>
<feature type="binding site" evidence="4">
    <location>
        <begin position="220"/>
        <end position="221"/>
    </location>
    <ligand>
        <name>3-amino-2-oxopropyl phosphate</name>
        <dbReference type="ChEBI" id="CHEBI:57279"/>
    </ligand>
</feature>
<feature type="active site" description="Proton acceptor" evidence="4">
    <location>
        <position position="78"/>
    </location>
</feature>
<dbReference type="Gene3D" id="3.20.20.70">
    <property type="entry name" value="Aldolase class I"/>
    <property type="match status" value="1"/>
</dbReference>
<dbReference type="EC" id="2.6.99.2" evidence="4 5"/>
<dbReference type="NCBIfam" id="NF003625">
    <property type="entry name" value="PRK05265.1-3"/>
    <property type="match status" value="1"/>
</dbReference>
<dbReference type="NCBIfam" id="TIGR00559">
    <property type="entry name" value="pdxJ"/>
    <property type="match status" value="1"/>
</dbReference>
<evidence type="ECO:0000256" key="2">
    <source>
        <dbReference type="ARBA" id="ARBA00022679"/>
    </source>
</evidence>
<keyword evidence="7" id="KW-1185">Reference proteome</keyword>
<keyword evidence="1 4" id="KW-0963">Cytoplasm</keyword>
<dbReference type="GO" id="GO:0033856">
    <property type="term" value="F:pyridoxine 5'-phosphate synthase activity"/>
    <property type="evidence" value="ECO:0007669"/>
    <property type="project" value="UniProtKB-UniRule"/>
</dbReference>
<evidence type="ECO:0000256" key="4">
    <source>
        <dbReference type="HAMAP-Rule" id="MF_00279"/>
    </source>
</evidence>
<comment type="function">
    <text evidence="4">Catalyzes the complicated ring closure reaction between the two acyclic compounds 1-deoxy-D-xylulose-5-phosphate (DXP) and 3-amino-2-oxopropyl phosphate (1-amino-acetone-3-phosphate or AAP) to form pyridoxine 5'-phosphate (PNP) and inorganic phosphate.</text>
</comment>
<sequence>MAKKRALSPIRLGVNVDHVATLRQARGTPYPDPVEAALSAAAAGAASITVHLREDRRHIQDHDVQRLLAVSPVPVNLEMAVTSEMVAIACKLKPAYACLVPERREEVTTEGGLDVAGNRDAVRAACARLSQAGIAVALFIDADPRQLKAARDCGAPHLEIHTGRYADTRGKTQAAELARIAQFARRAQRAGFEVHAGHGLNLDNVAPMARIAEIVELNIGHSIVADALAVGMPAAVARMRRAMQEARGA</sequence>
<dbReference type="CDD" id="cd00003">
    <property type="entry name" value="PNPsynthase"/>
    <property type="match status" value="1"/>
</dbReference>
<feature type="binding site" evidence="4">
    <location>
        <position position="15"/>
    </location>
    <ligand>
        <name>3-amino-2-oxopropyl phosphate</name>
        <dbReference type="ChEBI" id="CHEBI:57279"/>
    </ligand>
</feature>
<feature type="binding site" evidence="4">
    <location>
        <position position="53"/>
    </location>
    <ligand>
        <name>1-deoxy-D-xylulose 5-phosphate</name>
        <dbReference type="ChEBI" id="CHEBI:57792"/>
    </ligand>
</feature>
<gene>
    <name evidence="4" type="primary">pdxJ</name>
    <name evidence="6" type="ORF">SAMN04488038_108119</name>
</gene>
<comment type="catalytic activity">
    <reaction evidence="4">
        <text>3-amino-2-oxopropyl phosphate + 1-deoxy-D-xylulose 5-phosphate = pyridoxine 5'-phosphate + phosphate + 2 H2O + H(+)</text>
        <dbReference type="Rhea" id="RHEA:15265"/>
        <dbReference type="ChEBI" id="CHEBI:15377"/>
        <dbReference type="ChEBI" id="CHEBI:15378"/>
        <dbReference type="ChEBI" id="CHEBI:43474"/>
        <dbReference type="ChEBI" id="CHEBI:57279"/>
        <dbReference type="ChEBI" id="CHEBI:57792"/>
        <dbReference type="ChEBI" id="CHEBI:58589"/>
        <dbReference type="EC" id="2.6.99.2"/>
    </reaction>
</comment>
<dbReference type="Proteomes" id="UP000199233">
    <property type="component" value="Unassembled WGS sequence"/>
</dbReference>
<name>A0A1H9HCN7_9GAMM</name>
<evidence type="ECO:0000256" key="3">
    <source>
        <dbReference type="ARBA" id="ARBA00023096"/>
    </source>
</evidence>
<evidence type="ECO:0000256" key="5">
    <source>
        <dbReference type="NCBIfam" id="TIGR00559"/>
    </source>
</evidence>
<dbReference type="HAMAP" id="MF_00279">
    <property type="entry name" value="PdxJ"/>
    <property type="match status" value="1"/>
</dbReference>
<feature type="binding site" evidence="4">
    <location>
        <position position="58"/>
    </location>
    <ligand>
        <name>1-deoxy-D-xylulose 5-phosphate</name>
        <dbReference type="ChEBI" id="CHEBI:57792"/>
    </ligand>
</feature>
<dbReference type="GO" id="GO:0005829">
    <property type="term" value="C:cytosol"/>
    <property type="evidence" value="ECO:0007669"/>
    <property type="project" value="TreeGrafter"/>
</dbReference>
<dbReference type="NCBIfam" id="NF003623">
    <property type="entry name" value="PRK05265.1-1"/>
    <property type="match status" value="1"/>
</dbReference>
<dbReference type="GO" id="GO:0008615">
    <property type="term" value="P:pyridoxine biosynthetic process"/>
    <property type="evidence" value="ECO:0007669"/>
    <property type="project" value="UniProtKB-UniRule"/>
</dbReference>
<feature type="active site" description="Proton donor" evidence="4">
    <location>
        <position position="198"/>
    </location>
</feature>